<reference evidence="2" key="1">
    <citation type="submission" date="2020-02" db="EMBL/GenBank/DDBJ databases">
        <authorList>
            <person name="Meier V. D."/>
        </authorList>
    </citation>
    <scope>NUCLEOTIDE SEQUENCE</scope>
    <source>
        <strain evidence="2">AVDCRST_MAG67</strain>
    </source>
</reference>
<protein>
    <submittedName>
        <fullName evidence="2">Uncharacterized protein</fullName>
    </submittedName>
</protein>
<name>A0A6J4TJK8_9ACTN</name>
<accession>A0A6J4TJK8</accession>
<proteinExistence type="predicted"/>
<organism evidence="2">
    <name type="scientific">uncultured Solirubrobacteraceae bacterium</name>
    <dbReference type="NCBI Taxonomy" id="1162706"/>
    <lineage>
        <taxon>Bacteria</taxon>
        <taxon>Bacillati</taxon>
        <taxon>Actinomycetota</taxon>
        <taxon>Thermoleophilia</taxon>
        <taxon>Solirubrobacterales</taxon>
        <taxon>Solirubrobacteraceae</taxon>
        <taxon>environmental samples</taxon>
    </lineage>
</organism>
<feature type="compositionally biased region" description="Basic and acidic residues" evidence="1">
    <location>
        <begin position="16"/>
        <end position="27"/>
    </location>
</feature>
<dbReference type="EMBL" id="CADCVQ010000151">
    <property type="protein sequence ID" value="CAA9525002.1"/>
    <property type="molecule type" value="Genomic_DNA"/>
</dbReference>
<sequence>MTDRTRRHGSPTSRPARRDGSASEAMRRPAVHIEVLREM</sequence>
<evidence type="ECO:0000313" key="2">
    <source>
        <dbReference type="EMBL" id="CAA9525002.1"/>
    </source>
</evidence>
<gene>
    <name evidence="2" type="ORF">AVDCRST_MAG67-3556</name>
</gene>
<feature type="region of interest" description="Disordered" evidence="1">
    <location>
        <begin position="1"/>
        <end position="39"/>
    </location>
</feature>
<evidence type="ECO:0000256" key="1">
    <source>
        <dbReference type="SAM" id="MobiDB-lite"/>
    </source>
</evidence>
<dbReference type="AlphaFoldDB" id="A0A6J4TJK8"/>